<sequence>MAPIRSSTSIWSEHSSQQVLVAGDALARDMLVSGIIDTLLASGILVEEAQSPRESTPAHRRHVSSHRSRPDRVRRPPNSFILFRSDCVVELKKRLEGTVMRYDSKKFNVEVGRHWKSLSKAQQEPYKILALEEAETHKLLYPDYKYKPNWEKTQRGRGKGKGKGKGKKNVEVETVTVAPEATFVPYISPPSVTFEPVFTIAVPELTDSVPDVFASASLFPVERRFQYDFVYGTLRPSTFKDDPPVNFRGAVDPNITIFPSLDSLVADSSSSHRLEQGPLDFGCLGNESPGPVPWKYDLNEVFDMDAFFKGLNDGPVRGF</sequence>
<feature type="domain" description="HMG box" evidence="5">
    <location>
        <begin position="73"/>
        <end position="145"/>
    </location>
</feature>
<dbReference type="Proteomes" id="UP001175226">
    <property type="component" value="Unassembled WGS sequence"/>
</dbReference>
<dbReference type="PANTHER" id="PTHR45789:SF2">
    <property type="entry name" value="FI18025P1"/>
    <property type="match status" value="1"/>
</dbReference>
<organism evidence="6 7">
    <name type="scientific">Armillaria borealis</name>
    <dbReference type="NCBI Taxonomy" id="47425"/>
    <lineage>
        <taxon>Eukaryota</taxon>
        <taxon>Fungi</taxon>
        <taxon>Dikarya</taxon>
        <taxon>Basidiomycota</taxon>
        <taxon>Agaricomycotina</taxon>
        <taxon>Agaricomycetes</taxon>
        <taxon>Agaricomycetidae</taxon>
        <taxon>Agaricales</taxon>
        <taxon>Marasmiineae</taxon>
        <taxon>Physalacriaceae</taxon>
        <taxon>Armillaria</taxon>
    </lineage>
</organism>
<evidence type="ECO:0000256" key="4">
    <source>
        <dbReference type="SAM" id="MobiDB-lite"/>
    </source>
</evidence>
<dbReference type="InterPro" id="IPR051356">
    <property type="entry name" value="SOX/SOX-like_TF"/>
</dbReference>
<dbReference type="CDD" id="cd01671">
    <property type="entry name" value="CARD"/>
    <property type="match status" value="1"/>
</dbReference>
<comment type="caution">
    <text evidence="6">The sequence shown here is derived from an EMBL/GenBank/DDBJ whole genome shotgun (WGS) entry which is preliminary data.</text>
</comment>
<keyword evidence="1 3" id="KW-0238">DNA-binding</keyword>
<evidence type="ECO:0000256" key="2">
    <source>
        <dbReference type="ARBA" id="ARBA00023242"/>
    </source>
</evidence>
<dbReference type="CDD" id="cd01389">
    <property type="entry name" value="HMG-box_ROX1-like"/>
    <property type="match status" value="1"/>
</dbReference>
<evidence type="ECO:0000256" key="1">
    <source>
        <dbReference type="ARBA" id="ARBA00023125"/>
    </source>
</evidence>
<dbReference type="PANTHER" id="PTHR45789">
    <property type="entry name" value="FI18025P1"/>
    <property type="match status" value="1"/>
</dbReference>
<feature type="region of interest" description="Disordered" evidence="4">
    <location>
        <begin position="50"/>
        <end position="75"/>
    </location>
</feature>
<dbReference type="InterPro" id="IPR036910">
    <property type="entry name" value="HMG_box_dom_sf"/>
</dbReference>
<reference evidence="6" key="1">
    <citation type="submission" date="2023-06" db="EMBL/GenBank/DDBJ databases">
        <authorList>
            <consortium name="Lawrence Berkeley National Laboratory"/>
            <person name="Ahrendt S."/>
            <person name="Sahu N."/>
            <person name="Indic B."/>
            <person name="Wong-Bajracharya J."/>
            <person name="Merenyi Z."/>
            <person name="Ke H.-M."/>
            <person name="Monk M."/>
            <person name="Kocsube S."/>
            <person name="Drula E."/>
            <person name="Lipzen A."/>
            <person name="Balint B."/>
            <person name="Henrissat B."/>
            <person name="Andreopoulos B."/>
            <person name="Martin F.M."/>
            <person name="Harder C.B."/>
            <person name="Rigling D."/>
            <person name="Ford K.L."/>
            <person name="Foster G.D."/>
            <person name="Pangilinan J."/>
            <person name="Papanicolaou A."/>
            <person name="Barry K."/>
            <person name="LaButti K."/>
            <person name="Viragh M."/>
            <person name="Koriabine M."/>
            <person name="Yan M."/>
            <person name="Riley R."/>
            <person name="Champramary S."/>
            <person name="Plett K.L."/>
            <person name="Tsai I.J."/>
            <person name="Slot J."/>
            <person name="Sipos G."/>
            <person name="Plett J."/>
            <person name="Nagy L.G."/>
            <person name="Grigoriev I.V."/>
        </authorList>
    </citation>
    <scope>NUCLEOTIDE SEQUENCE</scope>
    <source>
        <strain evidence="6">FPL87.14</strain>
    </source>
</reference>
<dbReference type="EMBL" id="JAUEPT010000108">
    <property type="protein sequence ID" value="KAK0431746.1"/>
    <property type="molecule type" value="Genomic_DNA"/>
</dbReference>
<dbReference type="PROSITE" id="PS50118">
    <property type="entry name" value="HMG_BOX_2"/>
    <property type="match status" value="1"/>
</dbReference>
<evidence type="ECO:0000259" key="5">
    <source>
        <dbReference type="PROSITE" id="PS50118"/>
    </source>
</evidence>
<keyword evidence="7" id="KW-1185">Reference proteome</keyword>
<dbReference type="AlphaFoldDB" id="A0AA39MEC3"/>
<gene>
    <name evidence="6" type="ORF">EV421DRAFT_140834</name>
</gene>
<evidence type="ECO:0000313" key="7">
    <source>
        <dbReference type="Proteomes" id="UP001175226"/>
    </source>
</evidence>
<dbReference type="InterPro" id="IPR009071">
    <property type="entry name" value="HMG_box_dom"/>
</dbReference>
<dbReference type="SMART" id="SM00398">
    <property type="entry name" value="HMG"/>
    <property type="match status" value="1"/>
</dbReference>
<dbReference type="GO" id="GO:0005634">
    <property type="term" value="C:nucleus"/>
    <property type="evidence" value="ECO:0007669"/>
    <property type="project" value="UniProtKB-UniRule"/>
</dbReference>
<dbReference type="Gene3D" id="1.10.30.10">
    <property type="entry name" value="High mobility group box domain"/>
    <property type="match status" value="1"/>
</dbReference>
<feature type="compositionally biased region" description="Basic residues" evidence="4">
    <location>
        <begin position="58"/>
        <end position="67"/>
    </location>
</feature>
<evidence type="ECO:0000313" key="6">
    <source>
        <dbReference type="EMBL" id="KAK0431746.1"/>
    </source>
</evidence>
<proteinExistence type="predicted"/>
<protein>
    <recommendedName>
        <fullName evidence="5">HMG box domain-containing protein</fullName>
    </recommendedName>
</protein>
<keyword evidence="2 3" id="KW-0539">Nucleus</keyword>
<feature type="DNA-binding region" description="HMG box" evidence="3">
    <location>
        <begin position="73"/>
        <end position="145"/>
    </location>
</feature>
<dbReference type="GO" id="GO:0000981">
    <property type="term" value="F:DNA-binding transcription factor activity, RNA polymerase II-specific"/>
    <property type="evidence" value="ECO:0007669"/>
    <property type="project" value="TreeGrafter"/>
</dbReference>
<evidence type="ECO:0000256" key="3">
    <source>
        <dbReference type="PROSITE-ProRule" id="PRU00267"/>
    </source>
</evidence>
<dbReference type="SUPFAM" id="SSF47095">
    <property type="entry name" value="HMG-box"/>
    <property type="match status" value="1"/>
</dbReference>
<name>A0AA39MEC3_9AGAR</name>
<dbReference type="GO" id="GO:0000978">
    <property type="term" value="F:RNA polymerase II cis-regulatory region sequence-specific DNA binding"/>
    <property type="evidence" value="ECO:0007669"/>
    <property type="project" value="TreeGrafter"/>
</dbReference>
<accession>A0AA39MEC3</accession>
<dbReference type="Pfam" id="PF00505">
    <property type="entry name" value="HMG_box"/>
    <property type="match status" value="1"/>
</dbReference>